<dbReference type="InterPro" id="IPR010663">
    <property type="entry name" value="Znf_FPG/IleRS"/>
</dbReference>
<comment type="similarity">
    <text evidence="3">Belongs to the FPG family.</text>
</comment>
<dbReference type="PANTHER" id="PTHR22993:SF9">
    <property type="entry name" value="FORMAMIDOPYRIMIDINE-DNA GLYCOSYLASE"/>
    <property type="match status" value="1"/>
</dbReference>
<dbReference type="AlphaFoldDB" id="A0A381X0N8"/>
<dbReference type="Pfam" id="PF06827">
    <property type="entry name" value="zf-FPG_IleRS"/>
    <property type="match status" value="1"/>
</dbReference>
<proteinExistence type="inferred from homology"/>
<dbReference type="CDD" id="cd08966">
    <property type="entry name" value="EcFpg-like_N"/>
    <property type="match status" value="1"/>
</dbReference>
<feature type="domain" description="Formamidopyrimidine-DNA glycosylase catalytic" evidence="17">
    <location>
        <begin position="2"/>
        <end position="113"/>
    </location>
</feature>
<dbReference type="InterPro" id="IPR000214">
    <property type="entry name" value="Znf_DNA_glyclase/AP_lyase"/>
</dbReference>
<evidence type="ECO:0000256" key="7">
    <source>
        <dbReference type="ARBA" id="ARBA00022771"/>
    </source>
</evidence>
<dbReference type="PROSITE" id="PS51068">
    <property type="entry name" value="FPG_CAT"/>
    <property type="match status" value="1"/>
</dbReference>
<keyword evidence="9" id="KW-0862">Zinc</keyword>
<dbReference type="InterPro" id="IPR020629">
    <property type="entry name" value="FPG_Glyclase"/>
</dbReference>
<keyword evidence="12" id="KW-0456">Lyase</keyword>
<sequence>MPELPEVETTRRGLEPLIVGRKIVATRIHQKQLRWEIPFHLPKTINGNKINSITRRAKYLLINLGNGSVVMHLGMSGSISVVPSSAKLKKHQHFEIELDNKTTMRLQDPRRFGAVLWQTQNETLKLLKNLGPEPLNDEFSVDTLYKFSRGKKQNIKTFIMDNANVVGVGNIYASESLFIAGISPKRASGNVSKKRYQKLTQSIIDVLTRAIEKGGTTLNDFKTVDGQPGYFSQSLSVYNRKDMPCKRCDGTIKKIIQNQRASYYCPKCQR</sequence>
<keyword evidence="10" id="KW-0238">DNA-binding</keyword>
<dbReference type="FunFam" id="3.20.190.10:FF:000001">
    <property type="entry name" value="Formamidopyrimidine-DNA glycosylase"/>
    <property type="match status" value="1"/>
</dbReference>
<dbReference type="HAMAP" id="MF_00103">
    <property type="entry name" value="Fapy_DNA_glycosyl"/>
    <property type="match status" value="1"/>
</dbReference>
<evidence type="ECO:0000259" key="17">
    <source>
        <dbReference type="PROSITE" id="PS51068"/>
    </source>
</evidence>
<dbReference type="InterPro" id="IPR035937">
    <property type="entry name" value="FPG_N"/>
</dbReference>
<dbReference type="SMART" id="SM00898">
    <property type="entry name" value="Fapy_DNA_glyco"/>
    <property type="match status" value="1"/>
</dbReference>
<evidence type="ECO:0000256" key="5">
    <source>
        <dbReference type="ARBA" id="ARBA00022723"/>
    </source>
</evidence>
<evidence type="ECO:0000259" key="16">
    <source>
        <dbReference type="PROSITE" id="PS51066"/>
    </source>
</evidence>
<dbReference type="EMBL" id="UINC01013361">
    <property type="protein sequence ID" value="SVA57783.1"/>
    <property type="molecule type" value="Genomic_DNA"/>
</dbReference>
<keyword evidence="5" id="KW-0479">Metal-binding</keyword>
<evidence type="ECO:0000256" key="4">
    <source>
        <dbReference type="ARBA" id="ARBA00011245"/>
    </source>
</evidence>
<organism evidence="18">
    <name type="scientific">marine metagenome</name>
    <dbReference type="NCBI Taxonomy" id="408172"/>
    <lineage>
        <taxon>unclassified sequences</taxon>
        <taxon>metagenomes</taxon>
        <taxon>ecological metagenomes</taxon>
    </lineage>
</organism>
<keyword evidence="8" id="KW-0378">Hydrolase</keyword>
<dbReference type="InterPro" id="IPR012319">
    <property type="entry name" value="FPG_cat"/>
</dbReference>
<dbReference type="FunFam" id="1.10.8.50:FF:000003">
    <property type="entry name" value="Formamidopyrimidine-DNA glycosylase"/>
    <property type="match status" value="1"/>
</dbReference>
<evidence type="ECO:0000256" key="15">
    <source>
        <dbReference type="ARBA" id="ARBA00044632"/>
    </source>
</evidence>
<dbReference type="GO" id="GO:0003684">
    <property type="term" value="F:damaged DNA binding"/>
    <property type="evidence" value="ECO:0007669"/>
    <property type="project" value="InterPro"/>
</dbReference>
<evidence type="ECO:0000256" key="14">
    <source>
        <dbReference type="ARBA" id="ARBA00023295"/>
    </source>
</evidence>
<evidence type="ECO:0000256" key="8">
    <source>
        <dbReference type="ARBA" id="ARBA00022801"/>
    </source>
</evidence>
<dbReference type="GO" id="GO:0140078">
    <property type="term" value="F:class I DNA-(apurinic or apyrimidinic site) endonuclease activity"/>
    <property type="evidence" value="ECO:0007669"/>
    <property type="project" value="UniProtKB-EC"/>
</dbReference>
<dbReference type="NCBIfam" id="TIGR00577">
    <property type="entry name" value="fpg"/>
    <property type="match status" value="1"/>
</dbReference>
<comment type="cofactor">
    <cofactor evidence="2">
        <name>Zn(2+)</name>
        <dbReference type="ChEBI" id="CHEBI:29105"/>
    </cofactor>
</comment>
<dbReference type="PANTHER" id="PTHR22993">
    <property type="entry name" value="FORMAMIDOPYRIMIDINE-DNA GLYCOSYLASE"/>
    <property type="match status" value="1"/>
</dbReference>
<evidence type="ECO:0000256" key="9">
    <source>
        <dbReference type="ARBA" id="ARBA00022833"/>
    </source>
</evidence>
<evidence type="ECO:0000256" key="2">
    <source>
        <dbReference type="ARBA" id="ARBA00001947"/>
    </source>
</evidence>
<evidence type="ECO:0008006" key="19">
    <source>
        <dbReference type="Google" id="ProtNLM"/>
    </source>
</evidence>
<evidence type="ECO:0000256" key="13">
    <source>
        <dbReference type="ARBA" id="ARBA00023268"/>
    </source>
</evidence>
<evidence type="ECO:0000256" key="3">
    <source>
        <dbReference type="ARBA" id="ARBA00009409"/>
    </source>
</evidence>
<gene>
    <name evidence="18" type="ORF">METZ01_LOCUS110637</name>
</gene>
<keyword evidence="7" id="KW-0863">Zinc-finger</keyword>
<dbReference type="GO" id="GO:0034039">
    <property type="term" value="F:8-oxo-7,8-dihydroguanine DNA N-glycosylase activity"/>
    <property type="evidence" value="ECO:0007669"/>
    <property type="project" value="TreeGrafter"/>
</dbReference>
<dbReference type="SUPFAM" id="SSF81624">
    <property type="entry name" value="N-terminal domain of MutM-like DNA repair proteins"/>
    <property type="match status" value="1"/>
</dbReference>
<dbReference type="PROSITE" id="PS51066">
    <property type="entry name" value="ZF_FPG_2"/>
    <property type="match status" value="1"/>
</dbReference>
<protein>
    <recommendedName>
        <fullName evidence="19">Formamidopyrimidine-DNA glycosylase catalytic domain-containing protein</fullName>
    </recommendedName>
</protein>
<keyword evidence="13" id="KW-0511">Multifunctional enzyme</keyword>
<evidence type="ECO:0000256" key="10">
    <source>
        <dbReference type="ARBA" id="ARBA00023125"/>
    </source>
</evidence>
<evidence type="ECO:0000256" key="6">
    <source>
        <dbReference type="ARBA" id="ARBA00022763"/>
    </source>
</evidence>
<name>A0A381X0N8_9ZZZZ</name>
<feature type="domain" description="FPG-type" evidence="16">
    <location>
        <begin position="236"/>
        <end position="270"/>
    </location>
</feature>
<dbReference type="GO" id="GO:0006284">
    <property type="term" value="P:base-excision repair"/>
    <property type="evidence" value="ECO:0007669"/>
    <property type="project" value="InterPro"/>
</dbReference>
<dbReference type="SUPFAM" id="SSF57716">
    <property type="entry name" value="Glucocorticoid receptor-like (DNA-binding domain)"/>
    <property type="match status" value="1"/>
</dbReference>
<comment type="catalytic activity">
    <reaction evidence="1">
        <text>Hydrolysis of DNA containing ring-opened 7-methylguanine residues, releasing 2,6-diamino-4-hydroxy-5-(N-methyl)formamidopyrimidine.</text>
        <dbReference type="EC" id="3.2.2.23"/>
    </reaction>
</comment>
<evidence type="ECO:0000313" key="18">
    <source>
        <dbReference type="EMBL" id="SVA57783.1"/>
    </source>
</evidence>
<reference evidence="18" key="1">
    <citation type="submission" date="2018-05" db="EMBL/GenBank/DDBJ databases">
        <authorList>
            <person name="Lanie J.A."/>
            <person name="Ng W.-L."/>
            <person name="Kazmierczak K.M."/>
            <person name="Andrzejewski T.M."/>
            <person name="Davidsen T.M."/>
            <person name="Wayne K.J."/>
            <person name="Tettelin H."/>
            <person name="Glass J.I."/>
            <person name="Rusch D."/>
            <person name="Podicherti R."/>
            <person name="Tsui H.-C.T."/>
            <person name="Winkler M.E."/>
        </authorList>
    </citation>
    <scope>NUCLEOTIDE SEQUENCE</scope>
</reference>
<evidence type="ECO:0000256" key="1">
    <source>
        <dbReference type="ARBA" id="ARBA00001668"/>
    </source>
</evidence>
<dbReference type="Gene3D" id="3.20.190.10">
    <property type="entry name" value="MutM-like, N-terminal"/>
    <property type="match status" value="1"/>
</dbReference>
<dbReference type="Pfam" id="PF06831">
    <property type="entry name" value="H2TH"/>
    <property type="match status" value="1"/>
</dbReference>
<evidence type="ECO:0000256" key="11">
    <source>
        <dbReference type="ARBA" id="ARBA00023204"/>
    </source>
</evidence>
<evidence type="ECO:0000256" key="12">
    <source>
        <dbReference type="ARBA" id="ARBA00023239"/>
    </source>
</evidence>
<dbReference type="InterPro" id="IPR015886">
    <property type="entry name" value="H2TH_FPG"/>
</dbReference>
<keyword evidence="6" id="KW-0227">DNA damage</keyword>
<comment type="catalytic activity">
    <reaction evidence="15">
        <text>2'-deoxyribonucleotide-(2'-deoxyribose 5'-phosphate)-2'-deoxyribonucleotide-DNA = a 3'-end 2'-deoxyribonucleotide-(2,3-dehydro-2,3-deoxyribose 5'-phosphate)-DNA + a 5'-end 5'-phospho-2'-deoxyribonucleoside-DNA + H(+)</text>
        <dbReference type="Rhea" id="RHEA:66592"/>
        <dbReference type="Rhea" id="RHEA-COMP:13180"/>
        <dbReference type="Rhea" id="RHEA-COMP:16897"/>
        <dbReference type="Rhea" id="RHEA-COMP:17067"/>
        <dbReference type="ChEBI" id="CHEBI:15378"/>
        <dbReference type="ChEBI" id="CHEBI:136412"/>
        <dbReference type="ChEBI" id="CHEBI:157695"/>
        <dbReference type="ChEBI" id="CHEBI:167181"/>
        <dbReference type="EC" id="4.2.99.18"/>
    </reaction>
</comment>
<dbReference type="Gene3D" id="1.10.8.50">
    <property type="match status" value="1"/>
</dbReference>
<dbReference type="InterPro" id="IPR010979">
    <property type="entry name" value="Ribosomal_uS13-like_H2TH"/>
</dbReference>
<accession>A0A381X0N8</accession>
<dbReference type="Pfam" id="PF01149">
    <property type="entry name" value="Fapy_DNA_glyco"/>
    <property type="match status" value="1"/>
</dbReference>
<dbReference type="GO" id="GO:0008270">
    <property type="term" value="F:zinc ion binding"/>
    <property type="evidence" value="ECO:0007669"/>
    <property type="project" value="UniProtKB-KW"/>
</dbReference>
<dbReference type="NCBIfam" id="NF002211">
    <property type="entry name" value="PRK01103.1"/>
    <property type="match status" value="1"/>
</dbReference>
<dbReference type="SMART" id="SM01232">
    <property type="entry name" value="H2TH"/>
    <property type="match status" value="1"/>
</dbReference>
<keyword evidence="14" id="KW-0326">Glycosidase</keyword>
<dbReference type="SUPFAM" id="SSF46946">
    <property type="entry name" value="S13-like H2TH domain"/>
    <property type="match status" value="1"/>
</dbReference>
<keyword evidence="11" id="KW-0234">DNA repair</keyword>
<comment type="subunit">
    <text evidence="4">Monomer.</text>
</comment>